<comment type="subcellular location">
    <subcellularLocation>
        <location evidence="1">Periplasm</location>
    </subcellularLocation>
</comment>
<gene>
    <name evidence="7" type="primary">ssuA</name>
    <name evidence="7" type="ORF">ERS852392_03437</name>
</gene>
<dbReference type="AlphaFoldDB" id="A0A174FVY2"/>
<protein>
    <submittedName>
        <fullName evidence="7">Putative aliphatic sulfonates-binding protein</fullName>
    </submittedName>
</protein>
<proteinExistence type="inferred from homology"/>
<evidence type="ECO:0000259" key="6">
    <source>
        <dbReference type="Pfam" id="PF09084"/>
    </source>
</evidence>
<evidence type="ECO:0000256" key="5">
    <source>
        <dbReference type="SAM" id="SignalP"/>
    </source>
</evidence>
<name>A0A174FVY2_9FIRM</name>
<evidence type="ECO:0000313" key="7">
    <source>
        <dbReference type="EMBL" id="CUO53028.1"/>
    </source>
</evidence>
<comment type="similarity">
    <text evidence="2">Belongs to the bacterial solute-binding protein SsuA/TauA family.</text>
</comment>
<evidence type="ECO:0000256" key="4">
    <source>
        <dbReference type="SAM" id="MobiDB-lite"/>
    </source>
</evidence>
<evidence type="ECO:0000256" key="2">
    <source>
        <dbReference type="ARBA" id="ARBA00010742"/>
    </source>
</evidence>
<accession>A0A174FVY2</accession>
<feature type="signal peptide" evidence="5">
    <location>
        <begin position="1"/>
        <end position="20"/>
    </location>
</feature>
<organism evidence="7 8">
    <name type="scientific">Roseburia inulinivorans</name>
    <dbReference type="NCBI Taxonomy" id="360807"/>
    <lineage>
        <taxon>Bacteria</taxon>
        <taxon>Bacillati</taxon>
        <taxon>Bacillota</taxon>
        <taxon>Clostridia</taxon>
        <taxon>Lachnospirales</taxon>
        <taxon>Lachnospiraceae</taxon>
        <taxon>Roseburia</taxon>
    </lineage>
</organism>
<dbReference type="PANTHER" id="PTHR30024:SF47">
    <property type="entry name" value="TAURINE-BINDING PERIPLASMIC PROTEIN"/>
    <property type="match status" value="1"/>
</dbReference>
<dbReference type="PROSITE" id="PS51257">
    <property type="entry name" value="PROKAR_LIPOPROTEIN"/>
    <property type="match status" value="1"/>
</dbReference>
<dbReference type="EMBL" id="CYYR01000041">
    <property type="protein sequence ID" value="CUO53028.1"/>
    <property type="molecule type" value="Genomic_DNA"/>
</dbReference>
<reference evidence="7 8" key="1">
    <citation type="submission" date="2015-09" db="EMBL/GenBank/DDBJ databases">
        <authorList>
            <consortium name="Pathogen Informatics"/>
        </authorList>
    </citation>
    <scope>NUCLEOTIDE SEQUENCE [LARGE SCALE GENOMIC DNA]</scope>
    <source>
        <strain evidence="7 8">2789STDY5608835</strain>
    </source>
</reference>
<dbReference type="GO" id="GO:0042597">
    <property type="term" value="C:periplasmic space"/>
    <property type="evidence" value="ECO:0007669"/>
    <property type="project" value="UniProtKB-SubCell"/>
</dbReference>
<dbReference type="Proteomes" id="UP000095395">
    <property type="component" value="Unassembled WGS sequence"/>
</dbReference>
<feature type="chain" id="PRO_5039624807" evidence="5">
    <location>
        <begin position="21"/>
        <end position="365"/>
    </location>
</feature>
<dbReference type="SUPFAM" id="SSF53850">
    <property type="entry name" value="Periplasmic binding protein-like II"/>
    <property type="match status" value="1"/>
</dbReference>
<evidence type="ECO:0000256" key="3">
    <source>
        <dbReference type="ARBA" id="ARBA00022729"/>
    </source>
</evidence>
<keyword evidence="3 5" id="KW-0732">Signal</keyword>
<feature type="compositionally biased region" description="Low complexity" evidence="4">
    <location>
        <begin position="40"/>
        <end position="56"/>
    </location>
</feature>
<evidence type="ECO:0000313" key="8">
    <source>
        <dbReference type="Proteomes" id="UP000095395"/>
    </source>
</evidence>
<sequence>MKNKILSLLMVATMAVGMLAGCGSKTNAPADNQVKEETPATEATAEPATEEAAGPEIPTELEHIKVAYMPNYASLATIVAAEGTGAFEKYGFDVELVEFADGPTIISAMESGSIDYAYIGTGAHKLCVQGRADVICFAQLSNADAVIGNTDMGVNTVEDLKGKKVAYSSGTSSEEILKATLGKANLTMDDIEAVEMDASAITTAMVSGKVDACATWSPNTLTIYNELGDKAVELGANKDFTDTDVSVSSFIAMPDKVKNDRDQVIRFVEAMYAGSDFRNTDFDQNCQYAADLTGLSIDSMTGSKLDADWVDAATIHELANNGEMLKYYEIQQKNFLESGAIEEEVPVENYVHFDIMNEAYDAYIK</sequence>
<evidence type="ECO:0000256" key="1">
    <source>
        <dbReference type="ARBA" id="ARBA00004418"/>
    </source>
</evidence>
<feature type="region of interest" description="Disordered" evidence="4">
    <location>
        <begin position="26"/>
        <end position="56"/>
    </location>
</feature>
<dbReference type="Pfam" id="PF09084">
    <property type="entry name" value="NMT1"/>
    <property type="match status" value="1"/>
</dbReference>
<dbReference type="PANTHER" id="PTHR30024">
    <property type="entry name" value="ALIPHATIC SULFONATES-BINDING PROTEIN-RELATED"/>
    <property type="match status" value="1"/>
</dbReference>
<dbReference type="Gene3D" id="3.40.190.10">
    <property type="entry name" value="Periplasmic binding protein-like II"/>
    <property type="match status" value="2"/>
</dbReference>
<feature type="domain" description="SsuA/THI5-like" evidence="6">
    <location>
        <begin position="76"/>
        <end position="277"/>
    </location>
</feature>
<dbReference type="RefSeq" id="WP_055303442.1">
    <property type="nucleotide sequence ID" value="NZ_CYYR01000041.1"/>
</dbReference>
<dbReference type="InterPro" id="IPR015168">
    <property type="entry name" value="SsuA/THI5"/>
</dbReference>